<dbReference type="GeneID" id="20324073"/>
<dbReference type="KEGG" id="ovi:T265_09905"/>
<keyword evidence="2" id="KW-1185">Reference proteome</keyword>
<evidence type="ECO:0000313" key="2">
    <source>
        <dbReference type="Proteomes" id="UP000054324"/>
    </source>
</evidence>
<accession>A0A074Z491</accession>
<protein>
    <submittedName>
        <fullName evidence="1">Uncharacterized protein</fullName>
    </submittedName>
</protein>
<dbReference type="RefSeq" id="XP_009174383.1">
    <property type="nucleotide sequence ID" value="XM_009176119.1"/>
</dbReference>
<gene>
    <name evidence="1" type="ORF">T265_09905</name>
</gene>
<reference evidence="1 2" key="1">
    <citation type="submission" date="2013-11" db="EMBL/GenBank/DDBJ databases">
        <title>Opisthorchis viverrini - life in the bile duct.</title>
        <authorList>
            <person name="Young N.D."/>
            <person name="Nagarajan N."/>
            <person name="Lin S.J."/>
            <person name="Korhonen P.K."/>
            <person name="Jex A.R."/>
            <person name="Hall R.S."/>
            <person name="Safavi-Hemami H."/>
            <person name="Kaewkong W."/>
            <person name="Bertrand D."/>
            <person name="Gao S."/>
            <person name="Seet Q."/>
            <person name="Wongkham S."/>
            <person name="Teh B.T."/>
            <person name="Wongkham C."/>
            <person name="Intapan P.M."/>
            <person name="Maleewong W."/>
            <person name="Yang X."/>
            <person name="Hu M."/>
            <person name="Wang Z."/>
            <person name="Hofmann A."/>
            <person name="Sternberg P.W."/>
            <person name="Tan P."/>
            <person name="Wang J."/>
            <person name="Gasser R.B."/>
        </authorList>
    </citation>
    <scope>NUCLEOTIDE SEQUENCE [LARGE SCALE GENOMIC DNA]</scope>
</reference>
<dbReference type="EMBL" id="KL596935">
    <property type="protein sequence ID" value="KER21873.1"/>
    <property type="molecule type" value="Genomic_DNA"/>
</dbReference>
<dbReference type="Proteomes" id="UP000054324">
    <property type="component" value="Unassembled WGS sequence"/>
</dbReference>
<dbReference type="AlphaFoldDB" id="A0A074Z491"/>
<proteinExistence type="predicted"/>
<name>A0A074Z491_OPIVI</name>
<organism evidence="1 2">
    <name type="scientific">Opisthorchis viverrini</name>
    <name type="common">Southeast Asian liver fluke</name>
    <dbReference type="NCBI Taxonomy" id="6198"/>
    <lineage>
        <taxon>Eukaryota</taxon>
        <taxon>Metazoa</taxon>
        <taxon>Spiralia</taxon>
        <taxon>Lophotrochozoa</taxon>
        <taxon>Platyhelminthes</taxon>
        <taxon>Trematoda</taxon>
        <taxon>Digenea</taxon>
        <taxon>Opisthorchiida</taxon>
        <taxon>Opisthorchiata</taxon>
        <taxon>Opisthorchiidae</taxon>
        <taxon>Opisthorchis</taxon>
    </lineage>
</organism>
<evidence type="ECO:0000313" key="1">
    <source>
        <dbReference type="EMBL" id="KER21873.1"/>
    </source>
</evidence>
<dbReference type="CTD" id="20324073"/>
<sequence>MPPIRAKFHRKDPQSSPLLTKKMVTVALSNGAAFWQRWNQYRAEIHKFLSVKQCQIWAAVRQMKHVLHICRVVGTKVHGGDGHIISSSADRVKWKRSMLSGGTRIRYRQIYPLPINLFFTGDSSEPLVYDILQLNVPHKGRLMLQSAQHSRYRSIFS</sequence>